<evidence type="ECO:0000313" key="1">
    <source>
        <dbReference type="EMBL" id="STY58626.1"/>
    </source>
</evidence>
<protein>
    <submittedName>
        <fullName evidence="1">Uncharacterized protein</fullName>
    </submittedName>
</protein>
<accession>A0A378MRE5</accession>
<proteinExistence type="predicted"/>
<reference evidence="1 2" key="1">
    <citation type="submission" date="2018-06" db="EMBL/GenBank/DDBJ databases">
        <authorList>
            <consortium name="Pathogen Informatics"/>
            <person name="Doyle S."/>
        </authorList>
    </citation>
    <scope>NUCLEOTIDE SEQUENCE [LARGE SCALE GENOMIC DNA]</scope>
    <source>
        <strain evidence="1 2">NCTC9380</strain>
    </source>
</reference>
<sequence>MKISNNHILSSTLLILILLLTLFTRDFATIENLYDVVNNYAMLMI</sequence>
<dbReference type="EMBL" id="UGPL01000002">
    <property type="protein sequence ID" value="STY58626.1"/>
    <property type="molecule type" value="Genomic_DNA"/>
</dbReference>
<evidence type="ECO:0000313" key="2">
    <source>
        <dbReference type="Proteomes" id="UP000254031"/>
    </source>
</evidence>
<dbReference type="Proteomes" id="UP000254031">
    <property type="component" value="Unassembled WGS sequence"/>
</dbReference>
<dbReference type="AlphaFoldDB" id="A0A378MRE5"/>
<gene>
    <name evidence="1" type="ORF">NCTC9380_00044</name>
</gene>
<organism evidence="1 2">
    <name type="scientific">Mannheimia haemolytica</name>
    <name type="common">Pasteurella haemolytica</name>
    <dbReference type="NCBI Taxonomy" id="75985"/>
    <lineage>
        <taxon>Bacteria</taxon>
        <taxon>Pseudomonadati</taxon>
        <taxon>Pseudomonadota</taxon>
        <taxon>Gammaproteobacteria</taxon>
        <taxon>Pasteurellales</taxon>
        <taxon>Pasteurellaceae</taxon>
        <taxon>Mannheimia</taxon>
    </lineage>
</organism>
<dbReference type="RefSeq" id="WP_235658896.1">
    <property type="nucleotide sequence ID" value="NZ_UGPL01000002.1"/>
</dbReference>
<name>A0A378MRE5_MANHA</name>